<feature type="transmembrane region" description="Helical" evidence="5">
    <location>
        <begin position="63"/>
        <end position="82"/>
    </location>
</feature>
<dbReference type="OrthoDB" id="5288404at2"/>
<dbReference type="Gene3D" id="3.40.50.300">
    <property type="entry name" value="P-loop containing nucleotide triphosphate hydrolases"/>
    <property type="match status" value="1"/>
</dbReference>
<dbReference type="InterPro" id="IPR003439">
    <property type="entry name" value="ABC_transporter-like_ATP-bd"/>
</dbReference>
<dbReference type="InterPro" id="IPR027417">
    <property type="entry name" value="P-loop_NTPase"/>
</dbReference>
<dbReference type="AlphaFoldDB" id="C6BVG4"/>
<keyword evidence="2 5" id="KW-0812">Transmembrane</keyword>
<evidence type="ECO:0000256" key="1">
    <source>
        <dbReference type="ARBA" id="ARBA00004651"/>
    </source>
</evidence>
<comment type="subcellular location">
    <subcellularLocation>
        <location evidence="1">Cell membrane</location>
        <topology evidence="1">Multi-pass membrane protein</topology>
    </subcellularLocation>
</comment>
<dbReference type="GO" id="GO:0005524">
    <property type="term" value="F:ATP binding"/>
    <property type="evidence" value="ECO:0007669"/>
    <property type="project" value="InterPro"/>
</dbReference>
<feature type="transmembrane region" description="Helical" evidence="5">
    <location>
        <begin position="29"/>
        <end position="51"/>
    </location>
</feature>
<dbReference type="GO" id="GO:0016887">
    <property type="term" value="F:ATP hydrolysis activity"/>
    <property type="evidence" value="ECO:0007669"/>
    <property type="project" value="InterPro"/>
</dbReference>
<feature type="transmembrane region" description="Helical" evidence="5">
    <location>
        <begin position="167"/>
        <end position="188"/>
    </location>
</feature>
<evidence type="ECO:0000256" key="2">
    <source>
        <dbReference type="ARBA" id="ARBA00022692"/>
    </source>
</evidence>
<dbReference type="Gene3D" id="1.20.1560.10">
    <property type="entry name" value="ABC transporter type 1, transmembrane domain"/>
    <property type="match status" value="1"/>
</dbReference>
<name>C6BVG4_MARSD</name>
<dbReference type="PANTHER" id="PTHR43394">
    <property type="entry name" value="ATP-DEPENDENT PERMEASE MDL1, MITOCHONDRIAL"/>
    <property type="match status" value="1"/>
</dbReference>
<dbReference type="EMBL" id="CP001649">
    <property type="protein sequence ID" value="ACS80139.1"/>
    <property type="molecule type" value="Genomic_DNA"/>
</dbReference>
<gene>
    <name evidence="7" type="ordered locus">Desal_2079</name>
</gene>
<evidence type="ECO:0000256" key="3">
    <source>
        <dbReference type="ARBA" id="ARBA00022989"/>
    </source>
</evidence>
<keyword evidence="8" id="KW-1185">Reference proteome</keyword>
<accession>C6BVG4</accession>
<protein>
    <submittedName>
        <fullName evidence="7">ABC transporter transmembrane region</fullName>
    </submittedName>
</protein>
<sequence length="520" mass="58314">MDLSYFKKQRGLFSDLRTLPAFMRSSFDLFLASICINILGLALPIVLMQVYDRIVLTRATSTLLWLVAGFMAALFLETILRLSRSTITNWMSARFEHSIASSCVERWMNCVLDDFEKDGAGVHLDRLRAVNTLRSFYAGQAFQLMLDLPFAFIFLAVAGFIGGWQVAAYLASVALIFLFVIAFIRSSYSKSRLRQKIQADRRYNFLVESLSGIHAVKALTLEESMLRRHERLEADAAMLDYDVIFIGNLPVNIGNLFFQINLFGVLFIGGTLAISGHITLGSLAGCTLLSGRFFQPFRALASFWVRHADIEIAKDQIKNIVDLREESNLDAPCLPEEIKGKIVLNKVSYSLENDGADVFKELNMLVQDGEMVCINADSGRKSTLLLNLIYGLINPDNGQVFIDGHDLSEFCHTDFQGRMEYLPQQGTLFNGTIFDNLTLFNPGNRQVAMDAASLLQLDSVLSDLPLGYETKVGNKLYEFLPTGVVQRICLARALTVRPRILLLDKVNEAMVCLFPFYSVC</sequence>
<dbReference type="SUPFAM" id="SSF52540">
    <property type="entry name" value="P-loop containing nucleoside triphosphate hydrolases"/>
    <property type="match status" value="1"/>
</dbReference>
<dbReference type="Proteomes" id="UP000002601">
    <property type="component" value="Chromosome"/>
</dbReference>
<dbReference type="eggNOG" id="COG2274">
    <property type="taxonomic scope" value="Bacteria"/>
</dbReference>
<organism evidence="7 8">
    <name type="scientific">Maridesulfovibrio salexigens (strain ATCC 14822 / DSM 2638 / NCIMB 8403 / VKM B-1763)</name>
    <name type="common">Desulfovibrio salexigens</name>
    <dbReference type="NCBI Taxonomy" id="526222"/>
    <lineage>
        <taxon>Bacteria</taxon>
        <taxon>Pseudomonadati</taxon>
        <taxon>Thermodesulfobacteriota</taxon>
        <taxon>Desulfovibrionia</taxon>
        <taxon>Desulfovibrionales</taxon>
        <taxon>Desulfovibrionaceae</taxon>
        <taxon>Maridesulfovibrio</taxon>
    </lineage>
</organism>
<reference evidence="7 8" key="1">
    <citation type="submission" date="2009-06" db="EMBL/GenBank/DDBJ databases">
        <title>Complete sequence of Desulfovibrio salexigens DSM 2638.</title>
        <authorList>
            <consortium name="US DOE Joint Genome Institute"/>
            <person name="Lucas S."/>
            <person name="Copeland A."/>
            <person name="Lapidus A."/>
            <person name="Glavina del Rio T."/>
            <person name="Tice H."/>
            <person name="Bruce D."/>
            <person name="Goodwin L."/>
            <person name="Pitluck S."/>
            <person name="Munk A.C."/>
            <person name="Brettin T."/>
            <person name="Detter J.C."/>
            <person name="Han C."/>
            <person name="Tapia R."/>
            <person name="Larimer F."/>
            <person name="Land M."/>
            <person name="Hauser L."/>
            <person name="Kyrpides N."/>
            <person name="Anderson I."/>
            <person name="Wall J.D."/>
            <person name="Arkin A.P."/>
            <person name="Dehal P."/>
            <person name="Chivian D."/>
            <person name="Giles B."/>
            <person name="Hazen T.C."/>
        </authorList>
    </citation>
    <scope>NUCLEOTIDE SEQUENCE [LARGE SCALE GENOMIC DNA]</scope>
    <source>
        <strain evidence="8">ATCC 14822 / DSM 2638 / NCIMB 8403 / VKM B-1763</strain>
    </source>
</reference>
<dbReference type="HOGENOM" id="CLU_000604_95_6_7"/>
<dbReference type="SUPFAM" id="SSF90123">
    <property type="entry name" value="ABC transporter transmembrane region"/>
    <property type="match status" value="1"/>
</dbReference>
<dbReference type="Pfam" id="PF00005">
    <property type="entry name" value="ABC_tran"/>
    <property type="match status" value="1"/>
</dbReference>
<evidence type="ECO:0000256" key="4">
    <source>
        <dbReference type="ARBA" id="ARBA00023136"/>
    </source>
</evidence>
<evidence type="ECO:0000313" key="7">
    <source>
        <dbReference type="EMBL" id="ACS80139.1"/>
    </source>
</evidence>
<dbReference type="PANTHER" id="PTHR43394:SF1">
    <property type="entry name" value="ATP-BINDING CASSETTE SUB-FAMILY B MEMBER 10, MITOCHONDRIAL"/>
    <property type="match status" value="1"/>
</dbReference>
<evidence type="ECO:0000313" key="8">
    <source>
        <dbReference type="Proteomes" id="UP000002601"/>
    </source>
</evidence>
<proteinExistence type="predicted"/>
<dbReference type="Pfam" id="PF00664">
    <property type="entry name" value="ABC_membrane"/>
    <property type="match status" value="1"/>
</dbReference>
<keyword evidence="3 5" id="KW-1133">Transmembrane helix</keyword>
<dbReference type="GO" id="GO:0015421">
    <property type="term" value="F:ABC-type oligopeptide transporter activity"/>
    <property type="evidence" value="ECO:0007669"/>
    <property type="project" value="TreeGrafter"/>
</dbReference>
<dbReference type="PROSITE" id="PS50929">
    <property type="entry name" value="ABC_TM1F"/>
    <property type="match status" value="1"/>
</dbReference>
<dbReference type="InterPro" id="IPR036640">
    <property type="entry name" value="ABC1_TM_sf"/>
</dbReference>
<dbReference type="InterPro" id="IPR011527">
    <property type="entry name" value="ABC1_TM_dom"/>
</dbReference>
<dbReference type="RefSeq" id="WP_015851955.1">
    <property type="nucleotide sequence ID" value="NC_012881.1"/>
</dbReference>
<dbReference type="KEGG" id="dsa:Desal_2079"/>
<feature type="transmembrane region" description="Helical" evidence="5">
    <location>
        <begin position="136"/>
        <end position="161"/>
    </location>
</feature>
<dbReference type="InterPro" id="IPR039421">
    <property type="entry name" value="Type_1_exporter"/>
</dbReference>
<dbReference type="GO" id="GO:0005886">
    <property type="term" value="C:plasma membrane"/>
    <property type="evidence" value="ECO:0007669"/>
    <property type="project" value="UniProtKB-SubCell"/>
</dbReference>
<feature type="domain" description="ABC transmembrane type-1" evidence="6">
    <location>
        <begin position="29"/>
        <end position="309"/>
    </location>
</feature>
<evidence type="ECO:0000256" key="5">
    <source>
        <dbReference type="SAM" id="Phobius"/>
    </source>
</evidence>
<dbReference type="STRING" id="526222.Desal_2079"/>
<keyword evidence="4 5" id="KW-0472">Membrane</keyword>
<evidence type="ECO:0000259" key="6">
    <source>
        <dbReference type="PROSITE" id="PS50929"/>
    </source>
</evidence>